<comment type="caution">
    <text evidence="2">The sequence shown here is derived from an EMBL/GenBank/DDBJ whole genome shotgun (WGS) entry which is preliminary data.</text>
</comment>
<dbReference type="RefSeq" id="WP_263573774.1">
    <property type="nucleotide sequence ID" value="NZ_JAJIRN010000013.1"/>
</dbReference>
<keyword evidence="3" id="KW-1185">Reference proteome</keyword>
<protein>
    <submittedName>
        <fullName evidence="2">NAD(P)-dependent oxidoreductase</fullName>
    </submittedName>
</protein>
<dbReference type="Gene3D" id="3.40.50.720">
    <property type="entry name" value="NAD(P)-binding Rossmann-like Domain"/>
    <property type="match status" value="1"/>
</dbReference>
<dbReference type="Pfam" id="PF01370">
    <property type="entry name" value="Epimerase"/>
    <property type="match status" value="1"/>
</dbReference>
<dbReference type="EMBL" id="JAJIRN010000013">
    <property type="protein sequence ID" value="MCV2371191.1"/>
    <property type="molecule type" value="Genomic_DNA"/>
</dbReference>
<dbReference type="InterPro" id="IPR036291">
    <property type="entry name" value="NAD(P)-bd_dom_sf"/>
</dbReference>
<accession>A0ABT2YMP4</accession>
<proteinExistence type="predicted"/>
<evidence type="ECO:0000313" key="3">
    <source>
        <dbReference type="Proteomes" id="UP001209701"/>
    </source>
</evidence>
<reference evidence="2 3" key="1">
    <citation type="submission" date="2021-11" db="EMBL/GenBank/DDBJ databases">
        <authorList>
            <person name="Liang Q."/>
            <person name="Mou H."/>
            <person name="Liu Z."/>
        </authorList>
    </citation>
    <scope>NUCLEOTIDE SEQUENCE [LARGE SCALE GENOMIC DNA]</scope>
    <source>
        <strain evidence="2 3">CHU3</strain>
    </source>
</reference>
<dbReference type="InterPro" id="IPR001509">
    <property type="entry name" value="Epimerase_deHydtase"/>
</dbReference>
<gene>
    <name evidence="2" type="ORF">LNV07_24135</name>
</gene>
<dbReference type="SUPFAM" id="SSF51735">
    <property type="entry name" value="NAD(P)-binding Rossmann-fold domains"/>
    <property type="match status" value="1"/>
</dbReference>
<name>A0ABT2YMP4_9BURK</name>
<dbReference type="Proteomes" id="UP001209701">
    <property type="component" value="Unassembled WGS sequence"/>
</dbReference>
<organism evidence="2 3">
    <name type="scientific">Roseateles oligotrophus</name>
    <dbReference type="NCBI Taxonomy" id="1769250"/>
    <lineage>
        <taxon>Bacteria</taxon>
        <taxon>Pseudomonadati</taxon>
        <taxon>Pseudomonadota</taxon>
        <taxon>Betaproteobacteria</taxon>
        <taxon>Burkholderiales</taxon>
        <taxon>Sphaerotilaceae</taxon>
        <taxon>Roseateles</taxon>
    </lineage>
</organism>
<evidence type="ECO:0000313" key="2">
    <source>
        <dbReference type="EMBL" id="MCV2371191.1"/>
    </source>
</evidence>
<evidence type="ECO:0000259" key="1">
    <source>
        <dbReference type="Pfam" id="PF01370"/>
    </source>
</evidence>
<feature type="domain" description="NAD-dependent epimerase/dehydratase" evidence="1">
    <location>
        <begin position="4"/>
        <end position="228"/>
    </location>
</feature>
<sequence length="313" mass="34281">MRRIAVLGASSQIAKDLIRALAGVGGTQLLLFARDLGATRQWLQGQGLEGSCSVHDYAEYGQLEHSVVLNFVGVGDPQRAAQMGAGIFEITQRFDDLALRGLYENPQRRYVFLSSGAAYGSAFLAPAGPDTRAEFAVNALTPQDYYALAKLHAEAKHRAHPELAITDLRVFNYFSRTQDLSARFFITDILRAIQSGQLLRTSSDFMQRDYLHPADFHRLLECILAAPPANRALDCYTRAPVDKPTLLAALQQRFGLRYESLEIAGESGAAVNATGAKPQYYSLNHHAATLGYRPFYTSLEGILVESAALLGLA</sequence>